<feature type="region of interest" description="Disordered" evidence="18">
    <location>
        <begin position="899"/>
        <end position="926"/>
    </location>
</feature>
<evidence type="ECO:0000313" key="22">
    <source>
        <dbReference type="EMBL" id="EEC71820.1"/>
    </source>
</evidence>
<dbReference type="GO" id="GO:0005524">
    <property type="term" value="F:ATP binding"/>
    <property type="evidence" value="ECO:0007669"/>
    <property type="project" value="UniProtKB-UniRule"/>
</dbReference>
<dbReference type="CDD" id="cd17380">
    <property type="entry name" value="MFS_SLC17A9_like"/>
    <property type="match status" value="1"/>
</dbReference>
<dbReference type="GO" id="GO:0006811">
    <property type="term" value="P:monoatomic ion transport"/>
    <property type="evidence" value="ECO:0007669"/>
    <property type="project" value="UniProtKB-KW"/>
</dbReference>
<dbReference type="FunFam" id="1.10.510.10:FF:000300">
    <property type="entry name" value="Calmodulin-binding receptor-like cytoplasmic kinase 3"/>
    <property type="match status" value="1"/>
</dbReference>
<gene>
    <name evidence="22" type="ORF">OsI_04461</name>
</gene>
<name>B8ACF6_ORYSI</name>
<keyword evidence="8" id="KW-0418">Kinase</keyword>
<feature type="domain" description="Major facilitator superfamily (MFS) profile" evidence="21">
    <location>
        <begin position="100"/>
        <end position="525"/>
    </location>
</feature>
<dbReference type="OMA" id="DELWAIR"/>
<dbReference type="InterPro" id="IPR020846">
    <property type="entry name" value="MFS_dom"/>
</dbReference>
<dbReference type="InterPro" id="IPR011701">
    <property type="entry name" value="MFS"/>
</dbReference>
<evidence type="ECO:0000256" key="13">
    <source>
        <dbReference type="ARBA" id="ARBA00024302"/>
    </source>
</evidence>
<feature type="region of interest" description="Disordered" evidence="18">
    <location>
        <begin position="56"/>
        <end position="82"/>
    </location>
</feature>
<evidence type="ECO:0000259" key="21">
    <source>
        <dbReference type="PROSITE" id="PS50850"/>
    </source>
</evidence>
<dbReference type="PANTHER" id="PTHR11662:SF424">
    <property type="entry name" value="ANION TRANSPORTER 4, CHLOROPLASTIC-RELATED"/>
    <property type="match status" value="1"/>
</dbReference>
<dbReference type="GO" id="GO:0004674">
    <property type="term" value="F:protein serine/threonine kinase activity"/>
    <property type="evidence" value="ECO:0007669"/>
    <property type="project" value="UniProtKB-KW"/>
</dbReference>
<dbReference type="GO" id="GO:0005315">
    <property type="term" value="F:phosphate transmembrane transporter activity"/>
    <property type="evidence" value="ECO:0007669"/>
    <property type="project" value="UniProtKB-ARBA"/>
</dbReference>
<evidence type="ECO:0000256" key="9">
    <source>
        <dbReference type="ARBA" id="ARBA00022840"/>
    </source>
</evidence>
<feature type="transmembrane region" description="Helical" evidence="19">
    <location>
        <begin position="254"/>
        <end position="273"/>
    </location>
</feature>
<proteinExistence type="inferred from homology"/>
<dbReference type="InterPro" id="IPR008271">
    <property type="entry name" value="Ser/Thr_kinase_AS"/>
</dbReference>
<dbReference type="InterPro" id="IPR000719">
    <property type="entry name" value="Prot_kinase_dom"/>
</dbReference>
<keyword evidence="6 19" id="KW-0812">Transmembrane</keyword>
<evidence type="ECO:0000256" key="1">
    <source>
        <dbReference type="ARBA" id="ARBA00004141"/>
    </source>
</evidence>
<evidence type="ECO:0000256" key="6">
    <source>
        <dbReference type="ARBA" id="ARBA00022692"/>
    </source>
</evidence>
<dbReference type="InterPro" id="IPR044777">
    <property type="entry name" value="SLC17A9-like"/>
</dbReference>
<evidence type="ECO:0000256" key="11">
    <source>
        <dbReference type="ARBA" id="ARBA00023065"/>
    </source>
</evidence>
<evidence type="ECO:0000256" key="8">
    <source>
        <dbReference type="ARBA" id="ARBA00022777"/>
    </source>
</evidence>
<dbReference type="Gramene" id="BGIOSGA000477-TA">
    <property type="protein sequence ID" value="BGIOSGA000477-PA"/>
    <property type="gene ID" value="BGIOSGA000477"/>
</dbReference>
<feature type="transmembrane region" description="Helical" evidence="19">
    <location>
        <begin position="227"/>
        <end position="248"/>
    </location>
</feature>
<keyword evidence="10 19" id="KW-1133">Transmembrane helix</keyword>
<protein>
    <recommendedName>
        <fullName evidence="2">non-specific serine/threonine protein kinase</fullName>
        <ecNumber evidence="2">2.7.11.1</ecNumber>
    </recommendedName>
</protein>
<dbReference type="InterPro" id="IPR017441">
    <property type="entry name" value="Protein_kinase_ATP_BS"/>
</dbReference>
<dbReference type="GO" id="GO:0009536">
    <property type="term" value="C:plastid"/>
    <property type="evidence" value="ECO:0007669"/>
    <property type="project" value="TreeGrafter"/>
</dbReference>
<dbReference type="SMART" id="SM00220">
    <property type="entry name" value="S_TKc"/>
    <property type="match status" value="1"/>
</dbReference>
<dbReference type="InterPro" id="IPR011009">
    <property type="entry name" value="Kinase-like_dom_sf"/>
</dbReference>
<comment type="catalytic activity">
    <reaction evidence="15">
        <text>L-threonyl-[protein] + ATP = O-phospho-L-threonyl-[protein] + ADP + H(+)</text>
        <dbReference type="Rhea" id="RHEA:46608"/>
        <dbReference type="Rhea" id="RHEA-COMP:11060"/>
        <dbReference type="Rhea" id="RHEA-COMP:11605"/>
        <dbReference type="ChEBI" id="CHEBI:15378"/>
        <dbReference type="ChEBI" id="CHEBI:30013"/>
        <dbReference type="ChEBI" id="CHEBI:30616"/>
        <dbReference type="ChEBI" id="CHEBI:61977"/>
        <dbReference type="ChEBI" id="CHEBI:456216"/>
        <dbReference type="EC" id="2.7.11.1"/>
    </reaction>
</comment>
<comment type="similarity">
    <text evidence="14">Belongs to the major facilitator superfamily. Sodium/anion cotransporter (TC 2.A.1.14) family.</text>
</comment>
<evidence type="ECO:0000256" key="12">
    <source>
        <dbReference type="ARBA" id="ARBA00023136"/>
    </source>
</evidence>
<dbReference type="PROSITE" id="PS50850">
    <property type="entry name" value="MFS"/>
    <property type="match status" value="1"/>
</dbReference>
<feature type="compositionally biased region" description="Low complexity" evidence="18">
    <location>
        <begin position="574"/>
        <end position="583"/>
    </location>
</feature>
<dbReference type="FunFam" id="1.20.1250.20:FF:000131">
    <property type="entry name" value="Probable anion transporter 3, chloroplastic"/>
    <property type="match status" value="1"/>
</dbReference>
<dbReference type="Pfam" id="PF00069">
    <property type="entry name" value="Pkinase"/>
    <property type="match status" value="1"/>
</dbReference>
<evidence type="ECO:0000256" key="10">
    <source>
        <dbReference type="ARBA" id="ARBA00022989"/>
    </source>
</evidence>
<feature type="transmembrane region" description="Helical" evidence="19">
    <location>
        <begin position="366"/>
        <end position="387"/>
    </location>
</feature>
<evidence type="ECO:0000256" key="17">
    <source>
        <dbReference type="PROSITE-ProRule" id="PRU10141"/>
    </source>
</evidence>
<dbReference type="SUPFAM" id="SSF103473">
    <property type="entry name" value="MFS general substrate transporter"/>
    <property type="match status" value="1"/>
</dbReference>
<comment type="catalytic activity">
    <reaction evidence="16">
        <text>L-seryl-[protein] + ATP = O-phospho-L-seryl-[protein] + ADP + H(+)</text>
        <dbReference type="Rhea" id="RHEA:17989"/>
        <dbReference type="Rhea" id="RHEA-COMP:9863"/>
        <dbReference type="Rhea" id="RHEA-COMP:11604"/>
        <dbReference type="ChEBI" id="CHEBI:15378"/>
        <dbReference type="ChEBI" id="CHEBI:29999"/>
        <dbReference type="ChEBI" id="CHEBI:30616"/>
        <dbReference type="ChEBI" id="CHEBI:83421"/>
        <dbReference type="ChEBI" id="CHEBI:456216"/>
        <dbReference type="EC" id="2.7.11.1"/>
    </reaction>
</comment>
<feature type="transmembrane region" description="Helical" evidence="19">
    <location>
        <begin position="166"/>
        <end position="185"/>
    </location>
</feature>
<dbReference type="EC" id="2.7.11.1" evidence="2"/>
<keyword evidence="4" id="KW-0723">Serine/threonine-protein kinase</keyword>
<dbReference type="HOGENOM" id="CLU_001265_5_7_1"/>
<feature type="transmembrane region" description="Helical" evidence="19">
    <location>
        <begin position="326"/>
        <end position="346"/>
    </location>
</feature>
<dbReference type="EMBL" id="CM000126">
    <property type="protein sequence ID" value="EEC71820.1"/>
    <property type="molecule type" value="Genomic_DNA"/>
</dbReference>
<keyword evidence="11" id="KW-0406">Ion transport</keyword>
<dbReference type="PROSITE" id="PS50011">
    <property type="entry name" value="PROTEIN_KINASE_DOM"/>
    <property type="match status" value="1"/>
</dbReference>
<dbReference type="Gene3D" id="3.30.200.20">
    <property type="entry name" value="Phosphorylase Kinase, domain 1"/>
    <property type="match status" value="1"/>
</dbReference>
<dbReference type="STRING" id="39946.B8ACF6"/>
<keyword evidence="3" id="KW-0813">Transport</keyword>
<feature type="region of interest" description="Disordered" evidence="18">
    <location>
        <begin position="479"/>
        <end position="499"/>
    </location>
</feature>
<feature type="compositionally biased region" description="Polar residues" evidence="18">
    <location>
        <begin position="917"/>
        <end position="926"/>
    </location>
</feature>
<evidence type="ECO:0000256" key="3">
    <source>
        <dbReference type="ARBA" id="ARBA00022448"/>
    </source>
</evidence>
<feature type="region of interest" description="Disordered" evidence="18">
    <location>
        <begin position="574"/>
        <end position="594"/>
    </location>
</feature>
<feature type="binding site" evidence="17">
    <location>
        <position position="639"/>
    </location>
    <ligand>
        <name>ATP</name>
        <dbReference type="ChEBI" id="CHEBI:30616"/>
    </ligand>
</feature>
<dbReference type="InterPro" id="IPR036259">
    <property type="entry name" value="MFS_trans_sf"/>
</dbReference>
<dbReference type="PROSITE" id="PS00107">
    <property type="entry name" value="PROTEIN_KINASE_ATP"/>
    <property type="match status" value="1"/>
</dbReference>
<keyword evidence="12 19" id="KW-0472">Membrane</keyword>
<evidence type="ECO:0000256" key="2">
    <source>
        <dbReference type="ARBA" id="ARBA00012513"/>
    </source>
</evidence>
<dbReference type="AlphaFoldDB" id="B8ACF6"/>
<evidence type="ECO:0000259" key="20">
    <source>
        <dbReference type="PROSITE" id="PS50011"/>
    </source>
</evidence>
<feature type="compositionally biased region" description="Pro residues" evidence="18">
    <location>
        <begin position="56"/>
        <end position="72"/>
    </location>
</feature>
<evidence type="ECO:0000256" key="4">
    <source>
        <dbReference type="ARBA" id="ARBA00022527"/>
    </source>
</evidence>
<dbReference type="Gene3D" id="1.20.1250.20">
    <property type="entry name" value="MFS general substrate transporter like domains"/>
    <property type="match status" value="2"/>
</dbReference>
<keyword evidence="5" id="KW-0808">Transferase</keyword>
<keyword evidence="7 17" id="KW-0547">Nucleotide-binding</keyword>
<feature type="compositionally biased region" description="Polar residues" evidence="18">
    <location>
        <begin position="481"/>
        <end position="496"/>
    </location>
</feature>
<dbReference type="PANTHER" id="PTHR11662">
    <property type="entry name" value="SOLUTE CARRIER FAMILY 17"/>
    <property type="match status" value="1"/>
</dbReference>
<dbReference type="CDD" id="cd14066">
    <property type="entry name" value="STKc_IRAK"/>
    <property type="match status" value="1"/>
</dbReference>
<comment type="function">
    <text evidence="13">Probable anion transporter.</text>
</comment>
<feature type="transmembrane region" description="Helical" evidence="19">
    <location>
        <begin position="143"/>
        <end position="161"/>
    </location>
</feature>
<dbReference type="PROSITE" id="PS00108">
    <property type="entry name" value="PROTEIN_KINASE_ST"/>
    <property type="match status" value="1"/>
</dbReference>
<evidence type="ECO:0000256" key="5">
    <source>
        <dbReference type="ARBA" id="ARBA00022679"/>
    </source>
</evidence>
<dbReference type="InterPro" id="IPR050382">
    <property type="entry name" value="MFS_Na/Anion_cotransporter"/>
</dbReference>
<dbReference type="GO" id="GO:0016020">
    <property type="term" value="C:membrane"/>
    <property type="evidence" value="ECO:0007669"/>
    <property type="project" value="UniProtKB-SubCell"/>
</dbReference>
<sequence length="926" mass="101072">MAPPGQLLPLARSLLPLSAPPFVSGRRRRLPTLVLGRALPPPTWLPHGRLPPAHPLPFAPPRRLSRPPPPATSLPGASPGGGAEAQAVLAEFVTSERVKVAAMLGLALALCNADRVVMSVAIVPLSQAYGWTPSFAGVVQSSFLWGYLVSPIIGGALVDYYGGKRVMAYGVALWSLATFLSPWAAARSLWLFLSTRVLLGMAEGVALPSMNNMVLRWFPRTERSSAVGIAMAGFQLGNTIGLLLSPIIMSRAGIFGPFVIFGLFGFLWVLVWISAISGTPGENAQISAHELDYITRGQKLVKTQSGGERLRKVPPFSKLLSKWPTWALISANAMHSWGYFVILSWMPVYFKTIYHVNLREAAWFSALPWVMMAVLGYVAGVVSDRLIQNGTSITLTRKIMQTIGFVGPGVALLGLNAAKSPVIASAWLTIAVGLKSFGHSGFLVNLQEIAPQYAGVLHGMSNTAGTFAAILGTVGAGRRGASSTSQGRESTSFNHEFQSDPGFSWTSTYAARSPPKVSKNGKSSRSFWEVVDTITGGCTSCFAPRQSKIKERHVKPSNDGHDISISSIVSRISSASSTSTNTSRQRGDDSQKKSWQEQCSFQEICMATSNFSEQNRIGLGNFGTVYKGKLRDGSIIAVKRATKNMYDRHLSEEFRSEIQTLSKVEHLNLVKFLGYLEHEDERLILVEYVNNGSLREHLDGLRGEPLEFSQRLNIAIDIVHAVSYLHGYTDHPIIHRDIKSSNILLTDQLRAKVADFGFARLAPDNTEATHVSTMVKGTAGYVDPEYMRTNQLTDRSDVYSFGVLLVELLTGRRPIERGRGRHQRLTTQWALRKCRDGDAVVAMDARMRRTSAVVAAMEKVMALAAECTAPDRAARPAMRRCAEVLWSIRRDFQHDQQRATAAAAAGARGKRHDGSTYGPSITSLKE</sequence>
<dbReference type="SUPFAM" id="SSF56112">
    <property type="entry name" value="Protein kinase-like (PK-like)"/>
    <property type="match status" value="1"/>
</dbReference>
<evidence type="ECO:0000256" key="18">
    <source>
        <dbReference type="SAM" id="MobiDB-lite"/>
    </source>
</evidence>
<evidence type="ECO:0000256" key="7">
    <source>
        <dbReference type="ARBA" id="ARBA00022741"/>
    </source>
</evidence>
<keyword evidence="9 17" id="KW-0067">ATP-binding</keyword>
<accession>B8ACF6</accession>
<keyword evidence="23" id="KW-1185">Reference proteome</keyword>
<evidence type="ECO:0000256" key="14">
    <source>
        <dbReference type="ARBA" id="ARBA00024362"/>
    </source>
</evidence>
<dbReference type="Gene3D" id="1.10.510.10">
    <property type="entry name" value="Transferase(Phosphotransferase) domain 1"/>
    <property type="match status" value="1"/>
</dbReference>
<reference evidence="22 23" key="1">
    <citation type="journal article" date="2005" name="PLoS Biol.">
        <title>The genomes of Oryza sativa: a history of duplications.</title>
        <authorList>
            <person name="Yu J."/>
            <person name="Wang J."/>
            <person name="Lin W."/>
            <person name="Li S."/>
            <person name="Li H."/>
            <person name="Zhou J."/>
            <person name="Ni P."/>
            <person name="Dong W."/>
            <person name="Hu S."/>
            <person name="Zeng C."/>
            <person name="Zhang J."/>
            <person name="Zhang Y."/>
            <person name="Li R."/>
            <person name="Xu Z."/>
            <person name="Li S."/>
            <person name="Li X."/>
            <person name="Zheng H."/>
            <person name="Cong L."/>
            <person name="Lin L."/>
            <person name="Yin J."/>
            <person name="Geng J."/>
            <person name="Li G."/>
            <person name="Shi J."/>
            <person name="Liu J."/>
            <person name="Lv H."/>
            <person name="Li J."/>
            <person name="Wang J."/>
            <person name="Deng Y."/>
            <person name="Ran L."/>
            <person name="Shi X."/>
            <person name="Wang X."/>
            <person name="Wu Q."/>
            <person name="Li C."/>
            <person name="Ren X."/>
            <person name="Wang J."/>
            <person name="Wang X."/>
            <person name="Li D."/>
            <person name="Liu D."/>
            <person name="Zhang X."/>
            <person name="Ji Z."/>
            <person name="Zhao W."/>
            <person name="Sun Y."/>
            <person name="Zhang Z."/>
            <person name="Bao J."/>
            <person name="Han Y."/>
            <person name="Dong L."/>
            <person name="Ji J."/>
            <person name="Chen P."/>
            <person name="Wu S."/>
            <person name="Liu J."/>
            <person name="Xiao Y."/>
            <person name="Bu D."/>
            <person name="Tan J."/>
            <person name="Yang L."/>
            <person name="Ye C."/>
            <person name="Zhang J."/>
            <person name="Xu J."/>
            <person name="Zhou Y."/>
            <person name="Yu Y."/>
            <person name="Zhang B."/>
            <person name="Zhuang S."/>
            <person name="Wei H."/>
            <person name="Liu B."/>
            <person name="Lei M."/>
            <person name="Yu H."/>
            <person name="Li Y."/>
            <person name="Xu H."/>
            <person name="Wei S."/>
            <person name="He X."/>
            <person name="Fang L."/>
            <person name="Zhang Z."/>
            <person name="Zhang Y."/>
            <person name="Huang X."/>
            <person name="Su Z."/>
            <person name="Tong W."/>
            <person name="Li J."/>
            <person name="Tong Z."/>
            <person name="Li S."/>
            <person name="Ye J."/>
            <person name="Wang L."/>
            <person name="Fang L."/>
            <person name="Lei T."/>
            <person name="Chen C."/>
            <person name="Chen H."/>
            <person name="Xu Z."/>
            <person name="Li H."/>
            <person name="Huang H."/>
            <person name="Zhang F."/>
            <person name="Xu H."/>
            <person name="Li N."/>
            <person name="Zhao C."/>
            <person name="Li S."/>
            <person name="Dong L."/>
            <person name="Huang Y."/>
            <person name="Li L."/>
            <person name="Xi Y."/>
            <person name="Qi Q."/>
            <person name="Li W."/>
            <person name="Zhang B."/>
            <person name="Hu W."/>
            <person name="Zhang Y."/>
            <person name="Tian X."/>
            <person name="Jiao Y."/>
            <person name="Liang X."/>
            <person name="Jin J."/>
            <person name="Gao L."/>
            <person name="Zheng W."/>
            <person name="Hao B."/>
            <person name="Liu S."/>
            <person name="Wang W."/>
            <person name="Yuan L."/>
            <person name="Cao M."/>
            <person name="McDermott J."/>
            <person name="Samudrala R."/>
            <person name="Wang J."/>
            <person name="Wong G.K."/>
            <person name="Yang H."/>
        </authorList>
    </citation>
    <scope>NUCLEOTIDE SEQUENCE [LARGE SCALE GENOMIC DNA]</scope>
    <source>
        <strain evidence="23">cv. 93-11</strain>
    </source>
</reference>
<evidence type="ECO:0000256" key="16">
    <source>
        <dbReference type="ARBA" id="ARBA00048679"/>
    </source>
</evidence>
<comment type="subcellular location">
    <subcellularLocation>
        <location evidence="1">Membrane</location>
        <topology evidence="1">Multi-pass membrane protein</topology>
    </subcellularLocation>
</comment>
<feature type="compositionally biased region" description="Basic and acidic residues" evidence="18">
    <location>
        <begin position="585"/>
        <end position="594"/>
    </location>
</feature>
<feature type="domain" description="Protein kinase" evidence="20">
    <location>
        <begin position="611"/>
        <end position="887"/>
    </location>
</feature>
<evidence type="ECO:0000256" key="15">
    <source>
        <dbReference type="ARBA" id="ARBA00047899"/>
    </source>
</evidence>
<evidence type="ECO:0000256" key="19">
    <source>
        <dbReference type="SAM" id="Phobius"/>
    </source>
</evidence>
<dbReference type="FunFam" id="1.20.1250.20:FF:000058">
    <property type="entry name" value="ascorbate transporter, chloroplastic isoform X1"/>
    <property type="match status" value="1"/>
</dbReference>
<organism evidence="22 23">
    <name type="scientific">Oryza sativa subsp. indica</name>
    <name type="common">Rice</name>
    <dbReference type="NCBI Taxonomy" id="39946"/>
    <lineage>
        <taxon>Eukaryota</taxon>
        <taxon>Viridiplantae</taxon>
        <taxon>Streptophyta</taxon>
        <taxon>Embryophyta</taxon>
        <taxon>Tracheophyta</taxon>
        <taxon>Spermatophyta</taxon>
        <taxon>Magnoliopsida</taxon>
        <taxon>Liliopsida</taxon>
        <taxon>Poales</taxon>
        <taxon>Poaceae</taxon>
        <taxon>BOP clade</taxon>
        <taxon>Oryzoideae</taxon>
        <taxon>Oryzeae</taxon>
        <taxon>Oryzinae</taxon>
        <taxon>Oryza</taxon>
        <taxon>Oryza sativa</taxon>
    </lineage>
</organism>
<dbReference type="Proteomes" id="UP000007015">
    <property type="component" value="Chromosome 1"/>
</dbReference>
<dbReference type="Pfam" id="PF07690">
    <property type="entry name" value="MFS_1"/>
    <property type="match status" value="1"/>
</dbReference>
<evidence type="ECO:0000313" key="23">
    <source>
        <dbReference type="Proteomes" id="UP000007015"/>
    </source>
</evidence>